<proteinExistence type="predicted"/>
<dbReference type="KEGG" id="yti:FNA67_02875"/>
<dbReference type="InterPro" id="IPR033704">
    <property type="entry name" value="dUTPase_trimeric"/>
</dbReference>
<dbReference type="Pfam" id="PF22769">
    <property type="entry name" value="DCD"/>
    <property type="match status" value="1"/>
</dbReference>
<dbReference type="Proteomes" id="UP000321062">
    <property type="component" value="Chromosome"/>
</dbReference>
<dbReference type="Gene3D" id="2.70.40.10">
    <property type="match status" value="1"/>
</dbReference>
<sequence length="269" mass="28168">MSIISGTALDPVLYFKAGTLPVAQGSSFDLSVGHIYDSAGKEINGPFVLKPGAMVQVASAEVFNLPQDVTGHVTYKTGLTREGIWALTVGIVDPGWDGPIATTLLNFSRVDHMIHTGMPFLRVTLFQHGAVLTPRRAPPLDQYLREVQGLAAAHFPSTFLDSENIASKAADTVMEKMRNVGLAWFGATAILFAAIQVMAPPLSRAFDGLFPPASVTEMTAKLAALQARIDGLEAATASTRAAAAPAAQTAVVPEDSEVPASSAAPATGQ</sequence>
<dbReference type="SUPFAM" id="SSF51283">
    <property type="entry name" value="dUTPase-like"/>
    <property type="match status" value="1"/>
</dbReference>
<organism evidence="1 2">
    <name type="scientific">Paradevosia tibetensis</name>
    <dbReference type="NCBI Taxonomy" id="1447062"/>
    <lineage>
        <taxon>Bacteria</taxon>
        <taxon>Pseudomonadati</taxon>
        <taxon>Pseudomonadota</taxon>
        <taxon>Alphaproteobacteria</taxon>
        <taxon>Hyphomicrobiales</taxon>
        <taxon>Devosiaceae</taxon>
        <taxon>Paradevosia</taxon>
    </lineage>
</organism>
<dbReference type="AlphaFoldDB" id="A0A5B9DIY1"/>
<dbReference type="InterPro" id="IPR011962">
    <property type="entry name" value="dCTP_deaminase"/>
</dbReference>
<keyword evidence="2" id="KW-1185">Reference proteome</keyword>
<reference evidence="1 2" key="1">
    <citation type="journal article" date="2015" name="Int. J. Syst. Evol. Microbiol.">
        <title>Youhaiella tibetensis gen. nov., sp. nov., isolated from subsurface sediment.</title>
        <authorList>
            <person name="Wang Y.X."/>
            <person name="Huang F.Q."/>
            <person name="Nogi Y."/>
            <person name="Pang S.J."/>
            <person name="Wang P.K."/>
            <person name="Lv J."/>
        </authorList>
    </citation>
    <scope>NUCLEOTIDE SEQUENCE [LARGE SCALE GENOMIC DNA]</scope>
    <source>
        <strain evidence="2">fig4</strain>
    </source>
</reference>
<dbReference type="GO" id="GO:0008829">
    <property type="term" value="F:dCTP deaminase activity"/>
    <property type="evidence" value="ECO:0007669"/>
    <property type="project" value="InterPro"/>
</dbReference>
<dbReference type="CDD" id="cd07557">
    <property type="entry name" value="trimeric_dUTPase"/>
    <property type="match status" value="1"/>
</dbReference>
<evidence type="ECO:0000313" key="1">
    <source>
        <dbReference type="EMBL" id="QEE19180.1"/>
    </source>
</evidence>
<accession>A0A5B9DIY1</accession>
<dbReference type="RefSeq" id="WP_147654998.1">
    <property type="nucleotide sequence ID" value="NZ_BMFM01000001.1"/>
</dbReference>
<dbReference type="EMBL" id="CP041690">
    <property type="protein sequence ID" value="QEE19180.1"/>
    <property type="molecule type" value="Genomic_DNA"/>
</dbReference>
<dbReference type="OrthoDB" id="6401091at2"/>
<gene>
    <name evidence="1" type="ORF">FNA67_02875</name>
</gene>
<dbReference type="GO" id="GO:0006229">
    <property type="term" value="P:dUTP biosynthetic process"/>
    <property type="evidence" value="ECO:0007669"/>
    <property type="project" value="InterPro"/>
</dbReference>
<name>A0A5B9DIY1_9HYPH</name>
<evidence type="ECO:0000313" key="2">
    <source>
        <dbReference type="Proteomes" id="UP000321062"/>
    </source>
</evidence>
<protein>
    <submittedName>
        <fullName evidence="1">Uncharacterized protein</fullName>
    </submittedName>
</protein>
<dbReference type="InterPro" id="IPR036157">
    <property type="entry name" value="dUTPase-like_sf"/>
</dbReference>